<dbReference type="VEuPathDB" id="VectorBase:LLOJ002647"/>
<dbReference type="GO" id="GO:0008061">
    <property type="term" value="F:chitin binding"/>
    <property type="evidence" value="ECO:0007669"/>
    <property type="project" value="InterPro"/>
</dbReference>
<dbReference type="GO" id="GO:0005576">
    <property type="term" value="C:extracellular region"/>
    <property type="evidence" value="ECO:0007669"/>
    <property type="project" value="InterPro"/>
</dbReference>
<evidence type="ECO:0000313" key="2">
    <source>
        <dbReference type="EnsemblMetazoa" id="LLOJ002647-PA"/>
    </source>
</evidence>
<feature type="domain" description="Chitin-binding type-2" evidence="1">
    <location>
        <begin position="129"/>
        <end position="187"/>
    </location>
</feature>
<dbReference type="SMART" id="SM00494">
    <property type="entry name" value="ChtBD2"/>
    <property type="match status" value="2"/>
</dbReference>
<dbReference type="SUPFAM" id="SSF57625">
    <property type="entry name" value="Invertebrate chitin-binding proteins"/>
    <property type="match status" value="2"/>
</dbReference>
<sequence>MFGKTLRELENAVLTEMSAMKVLIVCSIVVTFATFVVNCEEILPGIPINGRLRKSRASWLGRADQTCGGTFGTKCKDCRTLMNCVGTDPPISTLSCAEKDPKKPYCVNTACSATPNDRDPTCKDSAQSDFLCTGIGYFPDASKCNRFYICPETGENKAVTYECPNNYVYKSKARGCVKKRVAADCYAVDCSKTPNEFGVYLKDPAYYYFCQKDKTTSRAIVMKCPDEDNMQFDPKVGYCTFRCPKEGYYVNVQDCTKYYYCYIVGSAFEVADIKCPDGFSFDPRTLKCI</sequence>
<dbReference type="EnsemblMetazoa" id="LLOJ002647-RA">
    <property type="protein sequence ID" value="LLOJ002647-PA"/>
    <property type="gene ID" value="LLOJ002647"/>
</dbReference>
<dbReference type="Pfam" id="PF01607">
    <property type="entry name" value="CBM_14"/>
    <property type="match status" value="2"/>
</dbReference>
<dbReference type="EMBL" id="AJWK01008655">
    <property type="status" value="NOT_ANNOTATED_CDS"/>
    <property type="molecule type" value="Genomic_DNA"/>
</dbReference>
<dbReference type="InterPro" id="IPR036508">
    <property type="entry name" value="Chitin-bd_dom_sf"/>
</dbReference>
<dbReference type="Gene3D" id="2.170.140.10">
    <property type="entry name" value="Chitin binding domain"/>
    <property type="match status" value="2"/>
</dbReference>
<evidence type="ECO:0000313" key="3">
    <source>
        <dbReference type="Proteomes" id="UP000092461"/>
    </source>
</evidence>
<organism evidence="2 3">
    <name type="scientific">Lutzomyia longipalpis</name>
    <name type="common">Sand fly</name>
    <dbReference type="NCBI Taxonomy" id="7200"/>
    <lineage>
        <taxon>Eukaryota</taxon>
        <taxon>Metazoa</taxon>
        <taxon>Ecdysozoa</taxon>
        <taxon>Arthropoda</taxon>
        <taxon>Hexapoda</taxon>
        <taxon>Insecta</taxon>
        <taxon>Pterygota</taxon>
        <taxon>Neoptera</taxon>
        <taxon>Endopterygota</taxon>
        <taxon>Diptera</taxon>
        <taxon>Nematocera</taxon>
        <taxon>Psychodoidea</taxon>
        <taxon>Psychodidae</taxon>
        <taxon>Lutzomyia</taxon>
        <taxon>Lutzomyia</taxon>
    </lineage>
</organism>
<keyword evidence="3" id="KW-1185">Reference proteome</keyword>
<accession>A0A1B0CE77</accession>
<dbReference type="AlphaFoldDB" id="A0A1B0CE77"/>
<reference evidence="2" key="1">
    <citation type="submission" date="2020-05" db="UniProtKB">
        <authorList>
            <consortium name="EnsemblMetazoa"/>
        </authorList>
    </citation>
    <scope>IDENTIFICATION</scope>
    <source>
        <strain evidence="2">Jacobina</strain>
    </source>
</reference>
<proteinExistence type="predicted"/>
<dbReference type="VEuPathDB" id="VectorBase:LLONM1_009108"/>
<dbReference type="PROSITE" id="PS50940">
    <property type="entry name" value="CHIT_BIND_II"/>
    <property type="match status" value="2"/>
</dbReference>
<feature type="domain" description="Chitin-binding type-2" evidence="1">
    <location>
        <begin position="240"/>
        <end position="289"/>
    </location>
</feature>
<evidence type="ECO:0000259" key="1">
    <source>
        <dbReference type="PROSITE" id="PS50940"/>
    </source>
</evidence>
<dbReference type="Proteomes" id="UP000092461">
    <property type="component" value="Unassembled WGS sequence"/>
</dbReference>
<name>A0A1B0CE77_LUTLO</name>
<protein>
    <recommendedName>
        <fullName evidence="1">Chitin-binding type-2 domain-containing protein</fullName>
    </recommendedName>
</protein>
<dbReference type="InterPro" id="IPR002557">
    <property type="entry name" value="Chitin-bd_dom"/>
</dbReference>